<feature type="region of interest" description="Disordered" evidence="1">
    <location>
        <begin position="1"/>
        <end position="43"/>
    </location>
</feature>
<proteinExistence type="predicted"/>
<dbReference type="RefSeq" id="WP_377377309.1">
    <property type="nucleotide sequence ID" value="NZ_JBHSSW010000008.1"/>
</dbReference>
<comment type="caution">
    <text evidence="2">The sequence shown here is derived from an EMBL/GenBank/DDBJ whole genome shotgun (WGS) entry which is preliminary data.</text>
</comment>
<evidence type="ECO:0000313" key="3">
    <source>
        <dbReference type="Proteomes" id="UP001596303"/>
    </source>
</evidence>
<feature type="compositionally biased region" description="Basic residues" evidence="1">
    <location>
        <begin position="1"/>
        <end position="14"/>
    </location>
</feature>
<name>A0ABW1S9F4_9PROT</name>
<gene>
    <name evidence="2" type="ORF">ACFQDM_07100</name>
</gene>
<dbReference type="Proteomes" id="UP001596303">
    <property type="component" value="Unassembled WGS sequence"/>
</dbReference>
<dbReference type="EMBL" id="JBHSSW010000008">
    <property type="protein sequence ID" value="MFC6197838.1"/>
    <property type="molecule type" value="Genomic_DNA"/>
</dbReference>
<sequence>MAKRKRVGRPRKTAKPTNPMDIRAGVRRHPNGSTVRDDRPGPHERHLEIRSAMGYDRSEHCEVDHILYRLSYLSTQQRDAGLRFDRDHYHWLISIGMKPPGGIDMEGSRGGGSGEPTPFDERAKDRYLKALNVLHDAGSSTKRAILTLITQGIAPPDDVEVIHGLNALARYYEKGIMKAA</sequence>
<accession>A0ABW1S9F4</accession>
<organism evidence="2 3">
    <name type="scientific">Ponticaulis profundi</name>
    <dbReference type="NCBI Taxonomy" id="2665222"/>
    <lineage>
        <taxon>Bacteria</taxon>
        <taxon>Pseudomonadati</taxon>
        <taxon>Pseudomonadota</taxon>
        <taxon>Alphaproteobacteria</taxon>
        <taxon>Hyphomonadales</taxon>
        <taxon>Hyphomonadaceae</taxon>
        <taxon>Ponticaulis</taxon>
    </lineage>
</organism>
<reference evidence="3" key="1">
    <citation type="journal article" date="2019" name="Int. J. Syst. Evol. Microbiol.">
        <title>The Global Catalogue of Microorganisms (GCM) 10K type strain sequencing project: providing services to taxonomists for standard genome sequencing and annotation.</title>
        <authorList>
            <consortium name="The Broad Institute Genomics Platform"/>
            <consortium name="The Broad Institute Genome Sequencing Center for Infectious Disease"/>
            <person name="Wu L."/>
            <person name="Ma J."/>
        </authorList>
    </citation>
    <scope>NUCLEOTIDE SEQUENCE [LARGE SCALE GENOMIC DNA]</scope>
    <source>
        <strain evidence="3">CGMCC-1.15741</strain>
    </source>
</reference>
<evidence type="ECO:0000256" key="1">
    <source>
        <dbReference type="SAM" id="MobiDB-lite"/>
    </source>
</evidence>
<protein>
    <submittedName>
        <fullName evidence="2">Uncharacterized protein</fullName>
    </submittedName>
</protein>
<evidence type="ECO:0000313" key="2">
    <source>
        <dbReference type="EMBL" id="MFC6197838.1"/>
    </source>
</evidence>
<keyword evidence="3" id="KW-1185">Reference proteome</keyword>